<evidence type="ECO:0000256" key="2">
    <source>
        <dbReference type="ARBA" id="ARBA00022801"/>
    </source>
</evidence>
<dbReference type="InterPro" id="IPR010016">
    <property type="entry name" value="PxpB"/>
</dbReference>
<evidence type="ECO:0000313" key="5">
    <source>
        <dbReference type="EMBL" id="TDR44089.1"/>
    </source>
</evidence>
<dbReference type="GO" id="GO:0016787">
    <property type="term" value="F:hydrolase activity"/>
    <property type="evidence" value="ECO:0007669"/>
    <property type="project" value="UniProtKB-KW"/>
</dbReference>
<proteinExistence type="predicted"/>
<dbReference type="OrthoDB" id="9778567at2"/>
<organism evidence="5 6">
    <name type="scientific">Tahibacter aquaticus</name>
    <dbReference type="NCBI Taxonomy" id="520092"/>
    <lineage>
        <taxon>Bacteria</taxon>
        <taxon>Pseudomonadati</taxon>
        <taxon>Pseudomonadota</taxon>
        <taxon>Gammaproteobacteria</taxon>
        <taxon>Lysobacterales</taxon>
        <taxon>Rhodanobacteraceae</taxon>
        <taxon>Tahibacter</taxon>
    </lineage>
</organism>
<dbReference type="SMART" id="SM00796">
    <property type="entry name" value="AHS1"/>
    <property type="match status" value="1"/>
</dbReference>
<protein>
    <submittedName>
        <fullName evidence="5">Inhibitor of KinA</fullName>
    </submittedName>
</protein>
<dbReference type="EMBL" id="SNZH01000006">
    <property type="protein sequence ID" value="TDR44089.1"/>
    <property type="molecule type" value="Genomic_DNA"/>
</dbReference>
<comment type="caution">
    <text evidence="5">The sequence shown here is derived from an EMBL/GenBank/DDBJ whole genome shotgun (WGS) entry which is preliminary data.</text>
</comment>
<keyword evidence="1" id="KW-0547">Nucleotide-binding</keyword>
<dbReference type="Proteomes" id="UP000295293">
    <property type="component" value="Unassembled WGS sequence"/>
</dbReference>
<sequence length="236" mass="24830">MIVPQAVESLGQDTVLLHFGQGLDLAANARVHAAAALIRAAGLPGVVELVPAFASLAVQFDATAWSGGDELPSTNLLRTLETLVDQPLPPEATAAATQEIPVCYGGDHGPDLADVAERLGLSCGDVIRRHAAAEYRVAMLGFSPGFPYLLGLDPRLQLARRDSPRTRVPAGSVAIGGAQTGIYPRELPGGWHLIGQTPLRLFDLARSPPNAVSVGARLRFRAIDAEEFAALQQAHA</sequence>
<keyword evidence="3" id="KW-0067">ATP-binding</keyword>
<keyword evidence="6" id="KW-1185">Reference proteome</keyword>
<accession>A0A4R6YYJ1</accession>
<dbReference type="Pfam" id="PF02682">
    <property type="entry name" value="CT_C_D"/>
    <property type="match status" value="1"/>
</dbReference>
<dbReference type="SUPFAM" id="SSF160467">
    <property type="entry name" value="PH0987 N-terminal domain-like"/>
    <property type="match status" value="1"/>
</dbReference>
<feature type="domain" description="Carboxyltransferase" evidence="4">
    <location>
        <begin position="5"/>
        <end position="212"/>
    </location>
</feature>
<dbReference type="PANTHER" id="PTHR34698:SF2">
    <property type="entry name" value="5-OXOPROLINASE SUBUNIT B"/>
    <property type="match status" value="1"/>
</dbReference>
<dbReference type="InterPro" id="IPR003833">
    <property type="entry name" value="CT_C_D"/>
</dbReference>
<dbReference type="NCBIfam" id="TIGR00370">
    <property type="entry name" value="5-oxoprolinase subunit PxpB"/>
    <property type="match status" value="1"/>
</dbReference>
<dbReference type="Gene3D" id="2.40.100.10">
    <property type="entry name" value="Cyclophilin-like"/>
    <property type="match status" value="1"/>
</dbReference>
<gene>
    <name evidence="5" type="ORF">DFR29_106236</name>
</gene>
<dbReference type="AlphaFoldDB" id="A0A4R6YYJ1"/>
<evidence type="ECO:0000313" key="6">
    <source>
        <dbReference type="Proteomes" id="UP000295293"/>
    </source>
</evidence>
<dbReference type="Gene3D" id="3.30.1360.40">
    <property type="match status" value="1"/>
</dbReference>
<evidence type="ECO:0000256" key="1">
    <source>
        <dbReference type="ARBA" id="ARBA00022741"/>
    </source>
</evidence>
<keyword evidence="2" id="KW-0378">Hydrolase</keyword>
<dbReference type="InterPro" id="IPR029000">
    <property type="entry name" value="Cyclophilin-like_dom_sf"/>
</dbReference>
<evidence type="ECO:0000259" key="4">
    <source>
        <dbReference type="SMART" id="SM00796"/>
    </source>
</evidence>
<dbReference type="GO" id="GO:0005524">
    <property type="term" value="F:ATP binding"/>
    <property type="evidence" value="ECO:0007669"/>
    <property type="project" value="UniProtKB-KW"/>
</dbReference>
<dbReference type="SUPFAM" id="SSF50891">
    <property type="entry name" value="Cyclophilin-like"/>
    <property type="match status" value="1"/>
</dbReference>
<reference evidence="5 6" key="1">
    <citation type="submission" date="2019-03" db="EMBL/GenBank/DDBJ databases">
        <title>Genomic Encyclopedia of Type Strains, Phase IV (KMG-IV): sequencing the most valuable type-strain genomes for metagenomic binning, comparative biology and taxonomic classification.</title>
        <authorList>
            <person name="Goeker M."/>
        </authorList>
    </citation>
    <scope>NUCLEOTIDE SEQUENCE [LARGE SCALE GENOMIC DNA]</scope>
    <source>
        <strain evidence="5 6">DSM 21667</strain>
    </source>
</reference>
<name>A0A4R6YYJ1_9GAMM</name>
<dbReference type="PANTHER" id="PTHR34698">
    <property type="entry name" value="5-OXOPROLINASE SUBUNIT B"/>
    <property type="match status" value="1"/>
</dbReference>
<dbReference type="RefSeq" id="WP_133818827.1">
    <property type="nucleotide sequence ID" value="NZ_SNZH01000006.1"/>
</dbReference>
<evidence type="ECO:0000256" key="3">
    <source>
        <dbReference type="ARBA" id="ARBA00022840"/>
    </source>
</evidence>